<dbReference type="Proteomes" id="UP000176665">
    <property type="component" value="Unassembled WGS sequence"/>
</dbReference>
<protein>
    <recommendedName>
        <fullName evidence="3">NlpC/P60 domain-containing protein</fullName>
    </recommendedName>
</protein>
<gene>
    <name evidence="1" type="ORF">A2W14_01655</name>
</gene>
<reference evidence="1 2" key="1">
    <citation type="journal article" date="2016" name="Nat. Commun.">
        <title>Thousands of microbial genomes shed light on interconnected biogeochemical processes in an aquifer system.</title>
        <authorList>
            <person name="Anantharaman K."/>
            <person name="Brown C.T."/>
            <person name="Hug L.A."/>
            <person name="Sharon I."/>
            <person name="Castelle C.J."/>
            <person name="Probst A.J."/>
            <person name="Thomas B.C."/>
            <person name="Singh A."/>
            <person name="Wilkins M.J."/>
            <person name="Karaoz U."/>
            <person name="Brodie E.L."/>
            <person name="Williams K.H."/>
            <person name="Hubbard S.S."/>
            <person name="Banfield J.F."/>
        </authorList>
    </citation>
    <scope>NUCLEOTIDE SEQUENCE [LARGE SCALE GENOMIC DNA]</scope>
</reference>
<dbReference type="EMBL" id="MFJA01000062">
    <property type="protein sequence ID" value="OGG02486.1"/>
    <property type="molecule type" value="Genomic_DNA"/>
</dbReference>
<comment type="caution">
    <text evidence="1">The sequence shown here is derived from an EMBL/GenBank/DDBJ whole genome shotgun (WGS) entry which is preliminary data.</text>
</comment>
<name>A0A1F5YQS6_9BACT</name>
<dbReference type="AlphaFoldDB" id="A0A1F5YQS6"/>
<accession>A0A1F5YQS6</accession>
<evidence type="ECO:0008006" key="3">
    <source>
        <dbReference type="Google" id="ProtNLM"/>
    </source>
</evidence>
<sequence>MDNKLDLQKKTQIFVDGFLNMDILGQSFNCPYWSNKMKNGRVVLRGFLDGKGDSKSIKHQLENLILPEINKDQILSNPLLFYKFAKKNRIGIDCSGFVYRILDFLISRGFVKRRINKITGVFKDGIRKTNASALTSNEFNVKVNTAGKVQFADMIRFNGGQHIALIIDKSADILTYVHSSKQLSEKYGVHKASIRITDPSKGLEFQIWQEKTGKGDNFGQKYFRPEIGDGIFRLKAFP</sequence>
<evidence type="ECO:0000313" key="1">
    <source>
        <dbReference type="EMBL" id="OGG02486.1"/>
    </source>
</evidence>
<organism evidence="1 2">
    <name type="scientific">Candidatus Gottesmanbacteria bacterium RBG_16_37_8</name>
    <dbReference type="NCBI Taxonomy" id="1798371"/>
    <lineage>
        <taxon>Bacteria</taxon>
        <taxon>Candidatus Gottesmaniibacteriota</taxon>
    </lineage>
</organism>
<evidence type="ECO:0000313" key="2">
    <source>
        <dbReference type="Proteomes" id="UP000176665"/>
    </source>
</evidence>
<proteinExistence type="predicted"/>